<keyword evidence="13" id="KW-1185">Reference proteome</keyword>
<keyword evidence="10" id="KW-0812">Transmembrane</keyword>
<reference evidence="13" key="1">
    <citation type="journal article" date="2019" name="Nat. Commun.">
        <title>Expansion of phycobilisome linker gene families in mesophilic red algae.</title>
        <authorList>
            <person name="Lee J."/>
            <person name="Kim D."/>
            <person name="Bhattacharya D."/>
            <person name="Yoon H.S."/>
        </authorList>
    </citation>
    <scope>NUCLEOTIDE SEQUENCE [LARGE SCALE GENOMIC DNA]</scope>
    <source>
        <strain evidence="13">CCMP 1328</strain>
    </source>
</reference>
<comment type="catalytic activity">
    <reaction evidence="8">
        <text>L-seryl-[protein] + ATP = O-phospho-L-seryl-[protein] + ADP + H(+)</text>
        <dbReference type="Rhea" id="RHEA:17989"/>
        <dbReference type="Rhea" id="RHEA-COMP:9863"/>
        <dbReference type="Rhea" id="RHEA-COMP:11604"/>
        <dbReference type="ChEBI" id="CHEBI:15378"/>
        <dbReference type="ChEBI" id="CHEBI:29999"/>
        <dbReference type="ChEBI" id="CHEBI:30616"/>
        <dbReference type="ChEBI" id="CHEBI:83421"/>
        <dbReference type="ChEBI" id="CHEBI:456216"/>
        <dbReference type="EC" id="2.7.11.1"/>
    </reaction>
</comment>
<dbReference type="OMA" id="LPFMAND"/>
<keyword evidence="3" id="KW-0808">Transferase</keyword>
<evidence type="ECO:0000256" key="6">
    <source>
        <dbReference type="ARBA" id="ARBA00022840"/>
    </source>
</evidence>
<feature type="compositionally biased region" description="Polar residues" evidence="9">
    <location>
        <begin position="308"/>
        <end position="317"/>
    </location>
</feature>
<dbReference type="PROSITE" id="PS50011">
    <property type="entry name" value="PROTEIN_KINASE_DOM"/>
    <property type="match status" value="1"/>
</dbReference>
<evidence type="ECO:0000256" key="2">
    <source>
        <dbReference type="ARBA" id="ARBA00022527"/>
    </source>
</evidence>
<keyword evidence="10" id="KW-1133">Transmembrane helix</keyword>
<dbReference type="GO" id="GO:0007165">
    <property type="term" value="P:signal transduction"/>
    <property type="evidence" value="ECO:0007669"/>
    <property type="project" value="TreeGrafter"/>
</dbReference>
<evidence type="ECO:0000256" key="9">
    <source>
        <dbReference type="SAM" id="MobiDB-lite"/>
    </source>
</evidence>
<evidence type="ECO:0000256" key="1">
    <source>
        <dbReference type="ARBA" id="ARBA00012513"/>
    </source>
</evidence>
<sequence>MSTEKGKNVASRVGPYLILGTISEGSQGKVKRATHIESGEPAAVKIMEKSELVERELTKNVRREIIIMRALSHPHIVRLKEVLSSSSKIYLVMELVVGGELTRFISDVAKRQDWELMRKWFRQIVDALEYCHRRGVCHRDLKPENILIDDNDNIKITDFGVAGIRQNVQSDSGLAHTTCGSPFFVAPEVLSGQGYVGMKADSWSLGVLLYLMVFGVLPFMANDMAGLYQQLLHGRVVFPRQAPMEVMDLILRLLERVPEHRLSMSEIKEHPWFLGTNVTDMEAAAKCNEQSQGKGPGRAPFRRKVLENNDSPPNTDGTGKKRTSRIGLLLARSGSGGSANATMSRQGSSNASDNSAFTEDSECNENVERTNMSNAAASAVDNAKRTMKRLSSSRRGRAPVTSKSASPLSNLPSGDSSFELAQVSQHQQLRGILRNRSAHVADCSPPSHQTLERSGSSIAEEGWPRDLRATYAGKSLHDFIAEALPGKPEHKIAEVVQKLTDADVDCVYDLQVVAETSKTSRATRGWLESKVGLPEVTAMRIARMFASE</sequence>
<dbReference type="PROSITE" id="PS00108">
    <property type="entry name" value="PROTEIN_KINASE_ST"/>
    <property type="match status" value="1"/>
</dbReference>
<dbReference type="Proteomes" id="UP000324585">
    <property type="component" value="Unassembled WGS sequence"/>
</dbReference>
<dbReference type="InterPro" id="IPR011009">
    <property type="entry name" value="Kinase-like_dom_sf"/>
</dbReference>
<keyword evidence="10" id="KW-0472">Membrane</keyword>
<dbReference type="GO" id="GO:0005524">
    <property type="term" value="F:ATP binding"/>
    <property type="evidence" value="ECO:0007669"/>
    <property type="project" value="UniProtKB-KW"/>
</dbReference>
<dbReference type="EC" id="2.7.11.1" evidence="1"/>
<keyword evidence="5 12" id="KW-0418">Kinase</keyword>
<dbReference type="Gene3D" id="1.10.510.10">
    <property type="entry name" value="Transferase(Phosphotransferase) domain 1"/>
    <property type="match status" value="1"/>
</dbReference>
<dbReference type="PANTHER" id="PTHR43895">
    <property type="entry name" value="CALCIUM/CALMODULIN-DEPENDENT PROTEIN KINASE KINASE-RELATED"/>
    <property type="match status" value="1"/>
</dbReference>
<dbReference type="GO" id="GO:0004674">
    <property type="term" value="F:protein serine/threonine kinase activity"/>
    <property type="evidence" value="ECO:0007669"/>
    <property type="project" value="UniProtKB-KW"/>
</dbReference>
<dbReference type="FunFam" id="3.30.200.20:FF:000003">
    <property type="entry name" value="Non-specific serine/threonine protein kinase"/>
    <property type="match status" value="1"/>
</dbReference>
<feature type="compositionally biased region" description="Polar residues" evidence="9">
    <location>
        <begin position="401"/>
        <end position="413"/>
    </location>
</feature>
<dbReference type="Pfam" id="PF00069">
    <property type="entry name" value="Pkinase"/>
    <property type="match status" value="1"/>
</dbReference>
<feature type="transmembrane region" description="Helical" evidence="10">
    <location>
        <begin position="203"/>
        <end position="221"/>
    </location>
</feature>
<dbReference type="InterPro" id="IPR008271">
    <property type="entry name" value="Ser/Thr_kinase_AS"/>
</dbReference>
<dbReference type="SUPFAM" id="SSF56112">
    <property type="entry name" value="Protein kinase-like (PK-like)"/>
    <property type="match status" value="1"/>
</dbReference>
<dbReference type="EMBL" id="VRMN01000003">
    <property type="protein sequence ID" value="KAA8495405.1"/>
    <property type="molecule type" value="Genomic_DNA"/>
</dbReference>
<dbReference type="CDD" id="cd14003">
    <property type="entry name" value="STKc_AMPK-like"/>
    <property type="match status" value="1"/>
</dbReference>
<gene>
    <name evidence="12" type="ORF">FVE85_1560</name>
</gene>
<accession>A0A5J4YVV8</accession>
<name>A0A5J4YVV8_PORPP</name>
<dbReference type="AlphaFoldDB" id="A0A5J4YVV8"/>
<feature type="compositionally biased region" description="Basic residues" evidence="9">
    <location>
        <begin position="385"/>
        <end position="397"/>
    </location>
</feature>
<comment type="caution">
    <text evidence="12">The sequence shown here is derived from an EMBL/GenBank/DDBJ whole genome shotgun (WGS) entry which is preliminary data.</text>
</comment>
<evidence type="ECO:0000256" key="10">
    <source>
        <dbReference type="SAM" id="Phobius"/>
    </source>
</evidence>
<dbReference type="PANTHER" id="PTHR43895:SF32">
    <property type="entry name" value="SERINE_THREONINE-PROTEIN KINASE CHK1"/>
    <property type="match status" value="1"/>
</dbReference>
<comment type="catalytic activity">
    <reaction evidence="7">
        <text>L-threonyl-[protein] + ATP = O-phospho-L-threonyl-[protein] + ADP + H(+)</text>
        <dbReference type="Rhea" id="RHEA:46608"/>
        <dbReference type="Rhea" id="RHEA-COMP:11060"/>
        <dbReference type="Rhea" id="RHEA-COMP:11605"/>
        <dbReference type="ChEBI" id="CHEBI:15378"/>
        <dbReference type="ChEBI" id="CHEBI:30013"/>
        <dbReference type="ChEBI" id="CHEBI:30616"/>
        <dbReference type="ChEBI" id="CHEBI:61977"/>
        <dbReference type="ChEBI" id="CHEBI:456216"/>
        <dbReference type="EC" id="2.7.11.1"/>
    </reaction>
</comment>
<evidence type="ECO:0000313" key="13">
    <source>
        <dbReference type="Proteomes" id="UP000324585"/>
    </source>
</evidence>
<evidence type="ECO:0000256" key="4">
    <source>
        <dbReference type="ARBA" id="ARBA00022741"/>
    </source>
</evidence>
<feature type="compositionally biased region" description="Polar residues" evidence="9">
    <location>
        <begin position="340"/>
        <end position="358"/>
    </location>
</feature>
<keyword evidence="6" id="KW-0067">ATP-binding</keyword>
<feature type="domain" description="Protein kinase" evidence="11">
    <location>
        <begin position="16"/>
        <end position="273"/>
    </location>
</feature>
<evidence type="ECO:0000259" key="11">
    <source>
        <dbReference type="PROSITE" id="PS50011"/>
    </source>
</evidence>
<dbReference type="SMART" id="SM00220">
    <property type="entry name" value="S_TKc"/>
    <property type="match status" value="1"/>
</dbReference>
<evidence type="ECO:0000256" key="5">
    <source>
        <dbReference type="ARBA" id="ARBA00022777"/>
    </source>
</evidence>
<keyword evidence="2" id="KW-0723">Serine/threonine-protein kinase</keyword>
<organism evidence="12 13">
    <name type="scientific">Porphyridium purpureum</name>
    <name type="common">Red alga</name>
    <name type="synonym">Porphyridium cruentum</name>
    <dbReference type="NCBI Taxonomy" id="35688"/>
    <lineage>
        <taxon>Eukaryota</taxon>
        <taxon>Rhodophyta</taxon>
        <taxon>Bangiophyceae</taxon>
        <taxon>Porphyridiales</taxon>
        <taxon>Porphyridiaceae</taxon>
        <taxon>Porphyridium</taxon>
    </lineage>
</organism>
<evidence type="ECO:0000256" key="7">
    <source>
        <dbReference type="ARBA" id="ARBA00047899"/>
    </source>
</evidence>
<protein>
    <recommendedName>
        <fullName evidence="1">non-specific serine/threonine protein kinase</fullName>
        <ecNumber evidence="1">2.7.11.1</ecNumber>
    </recommendedName>
</protein>
<feature type="region of interest" description="Disordered" evidence="9">
    <location>
        <begin position="287"/>
        <end position="413"/>
    </location>
</feature>
<dbReference type="OrthoDB" id="193931at2759"/>
<dbReference type="FunFam" id="1.10.510.10:FF:000571">
    <property type="entry name" value="Maternal embryonic leucine zipper kinase"/>
    <property type="match status" value="1"/>
</dbReference>
<evidence type="ECO:0000256" key="8">
    <source>
        <dbReference type="ARBA" id="ARBA00048679"/>
    </source>
</evidence>
<dbReference type="InterPro" id="IPR000719">
    <property type="entry name" value="Prot_kinase_dom"/>
</dbReference>
<evidence type="ECO:0000256" key="3">
    <source>
        <dbReference type="ARBA" id="ARBA00022679"/>
    </source>
</evidence>
<proteinExistence type="predicted"/>
<evidence type="ECO:0000313" key="12">
    <source>
        <dbReference type="EMBL" id="KAA8495405.1"/>
    </source>
</evidence>
<keyword evidence="4" id="KW-0547">Nucleotide-binding</keyword>